<sequence length="327" mass="33871">MSRVPPQLDRRLALELARVTERAAVAAAVYRGRGDEQAADEAAANGAFSELCDMPISGEVVIGPGLEGEVAHLFQGETVGRGGEAVEIAADALEGTTLCAKNMPGSMSVMVMAAPGALLKVPPVYMDKVAVGPGYPKGVVSLAAKPEENIRALAEAKGVPPTEITALVLDRPRHAGLIAAVRAVGASVKLITDGDVAGIIHTTDPAGSGVDIYLGIGGAPEGVLAAAALRCIGGQMEGRLILDSEDKRSLAKKLGIRDGSKVYGLEDMVQGDCIVSATGVTDGALLHGVRMLRGRVVTETLLMRAATGTVRRISTEHRDPQKFNIED</sequence>
<dbReference type="AlphaFoldDB" id="A8I2C1"/>
<dbReference type="RefSeq" id="WP_012170377.1">
    <property type="nucleotide sequence ID" value="NC_009937.1"/>
</dbReference>
<dbReference type="EMBL" id="AP009384">
    <property type="protein sequence ID" value="BAF87847.1"/>
    <property type="molecule type" value="Genomic_DNA"/>
</dbReference>
<name>A8I2C1_AZOC5</name>
<reference evidence="9 10" key="4">
    <citation type="journal article" date="2009" name="Appl. Environ. Microbiol.">
        <title>Comparative genome-wide transcriptional profiling of Azorhizobium caulinodans ORS571 grown under free-living and symbiotic conditions.</title>
        <authorList>
            <person name="Tsukada S."/>
            <person name="Aono T."/>
            <person name="Akiba N."/>
            <person name="Lee KB."/>
            <person name="Liu CT."/>
            <person name="Toyazaki H."/>
            <person name="Oyaizu H."/>
        </authorList>
    </citation>
    <scope>NUCLEOTIDE SEQUENCE [LARGE SCALE GENOMIC DNA]</scope>
    <source>
        <strain evidence="10">ATCC 43989 / DSM 5975 / JCM 20966 / LMG 6465 / NBRC 14845 / NCIMB 13405 / ORS 571</strain>
    </source>
</reference>
<keyword evidence="4" id="KW-0378">Hydrolase</keyword>
<feature type="binding site" evidence="8">
    <location>
        <begin position="193"/>
        <end position="195"/>
    </location>
    <ligand>
        <name>substrate</name>
    </ligand>
</feature>
<dbReference type="eggNOG" id="COG1494">
    <property type="taxonomic scope" value="Bacteria"/>
</dbReference>
<protein>
    <recommendedName>
        <fullName evidence="7">Fructose-1,6-bisphosphatase</fullName>
    </recommendedName>
</protein>
<dbReference type="SUPFAM" id="SSF56655">
    <property type="entry name" value="Carbohydrate phosphatase"/>
    <property type="match status" value="1"/>
</dbReference>
<dbReference type="InterPro" id="IPR004464">
    <property type="entry name" value="FBPase_class-2/SBPase"/>
</dbReference>
<dbReference type="STRING" id="438753.AZC_1849"/>
<keyword evidence="6 7" id="KW-0119">Carbohydrate metabolism</keyword>
<dbReference type="PANTHER" id="PTHR30447">
    <property type="entry name" value="FRUCTOSE-1,6-BISPHOSPHATASE CLASS 2"/>
    <property type="match status" value="1"/>
</dbReference>
<dbReference type="GO" id="GO:0005829">
    <property type="term" value="C:cytosol"/>
    <property type="evidence" value="ECO:0007669"/>
    <property type="project" value="TreeGrafter"/>
</dbReference>
<evidence type="ECO:0000256" key="1">
    <source>
        <dbReference type="ARBA" id="ARBA00001273"/>
    </source>
</evidence>
<evidence type="ECO:0000256" key="2">
    <source>
        <dbReference type="ARBA" id="ARBA00008989"/>
    </source>
</evidence>
<evidence type="ECO:0000256" key="4">
    <source>
        <dbReference type="ARBA" id="ARBA00022801"/>
    </source>
</evidence>
<comment type="similarity">
    <text evidence="2 7">Belongs to the FBPase class 2 family.</text>
</comment>
<dbReference type="GO" id="GO:0042132">
    <property type="term" value="F:fructose 1,6-bisphosphate 1-phosphatase activity"/>
    <property type="evidence" value="ECO:0007669"/>
    <property type="project" value="UniProtKB-EC"/>
</dbReference>
<evidence type="ECO:0000313" key="9">
    <source>
        <dbReference type="EMBL" id="BAF87847.1"/>
    </source>
</evidence>
<reference evidence="9 10" key="6">
    <citation type="journal article" date="2011" name="Appl. Environ. Microbiol.">
        <title>Involvement of the azorhizobial chromosome partition gene (parA) in the onset of bacteroid differentiation during Sesbania rostrata stem nodule development.</title>
        <authorList>
            <person name="Liu CT."/>
            <person name="Lee KB."/>
            <person name="Wang YS."/>
            <person name="Peng MH."/>
            <person name="Lee KT."/>
            <person name="Suzuki S."/>
            <person name="Suzuki T."/>
            <person name="Oyaizu H."/>
        </authorList>
    </citation>
    <scope>NUCLEOTIDE SEQUENCE [LARGE SCALE GENOMIC DNA]</scope>
    <source>
        <strain evidence="10">ATCC 43989 / DSM 5975 / JCM 20966 / LMG 6465 / NBRC 14845 / NCIMB 13405 / ORS 571</strain>
    </source>
</reference>
<dbReference type="GO" id="GO:0006094">
    <property type="term" value="P:gluconeogenesis"/>
    <property type="evidence" value="ECO:0007669"/>
    <property type="project" value="InterPro"/>
</dbReference>
<feature type="binding site" evidence="8">
    <location>
        <begin position="171"/>
        <end position="173"/>
    </location>
    <ligand>
        <name>substrate</name>
    </ligand>
</feature>
<accession>A8I2C1</accession>
<dbReference type="GO" id="GO:0046872">
    <property type="term" value="F:metal ion binding"/>
    <property type="evidence" value="ECO:0007669"/>
    <property type="project" value="UniProtKB-KW"/>
</dbReference>
<comment type="catalytic activity">
    <reaction evidence="1">
        <text>beta-D-fructose 1,6-bisphosphate + H2O = beta-D-fructose 6-phosphate + phosphate</text>
        <dbReference type="Rhea" id="RHEA:11064"/>
        <dbReference type="ChEBI" id="CHEBI:15377"/>
        <dbReference type="ChEBI" id="CHEBI:32966"/>
        <dbReference type="ChEBI" id="CHEBI:43474"/>
        <dbReference type="ChEBI" id="CHEBI:57634"/>
        <dbReference type="EC" id="3.1.3.11"/>
    </reaction>
</comment>
<feature type="binding site" evidence="8">
    <location>
        <position position="125"/>
    </location>
    <ligand>
        <name>substrate</name>
    </ligand>
</feature>
<evidence type="ECO:0000256" key="5">
    <source>
        <dbReference type="ARBA" id="ARBA00023211"/>
    </source>
</evidence>
<evidence type="ECO:0000256" key="7">
    <source>
        <dbReference type="PIRNR" id="PIRNR004532"/>
    </source>
</evidence>
<keyword evidence="5" id="KW-0464">Manganese</keyword>
<dbReference type="GO" id="GO:0030388">
    <property type="term" value="P:fructose 1,6-bisphosphate metabolic process"/>
    <property type="evidence" value="ECO:0007669"/>
    <property type="project" value="TreeGrafter"/>
</dbReference>
<feature type="binding site" evidence="8">
    <location>
        <begin position="94"/>
        <end position="96"/>
    </location>
    <ligand>
        <name>substrate</name>
    </ligand>
</feature>
<dbReference type="Pfam" id="PF03320">
    <property type="entry name" value="FBPase_glpX"/>
    <property type="match status" value="1"/>
</dbReference>
<evidence type="ECO:0000256" key="8">
    <source>
        <dbReference type="PIRSR" id="PIRSR004532-2"/>
    </source>
</evidence>
<dbReference type="Proteomes" id="UP000000270">
    <property type="component" value="Chromosome"/>
</dbReference>
<organism evidence="9 10">
    <name type="scientific">Azorhizobium caulinodans (strain ATCC 43989 / DSM 5975 / JCM 20966 / LMG 6465 / NBRC 14845 / NCIMB 13405 / ORS 571)</name>
    <dbReference type="NCBI Taxonomy" id="438753"/>
    <lineage>
        <taxon>Bacteria</taxon>
        <taxon>Pseudomonadati</taxon>
        <taxon>Pseudomonadota</taxon>
        <taxon>Alphaproteobacteria</taxon>
        <taxon>Hyphomicrobiales</taxon>
        <taxon>Xanthobacteraceae</taxon>
        <taxon>Azorhizobium</taxon>
    </lineage>
</organism>
<dbReference type="KEGG" id="azc:AZC_1849"/>
<dbReference type="PANTHER" id="PTHR30447:SF0">
    <property type="entry name" value="FRUCTOSE-1,6-BISPHOSPHATASE 1 CLASS 2-RELATED"/>
    <property type="match status" value="1"/>
</dbReference>
<evidence type="ECO:0000313" key="10">
    <source>
        <dbReference type="Proteomes" id="UP000000270"/>
    </source>
</evidence>
<reference evidence="9 10" key="1">
    <citation type="journal article" date="2007" name="Appl. Environ. Microbiol.">
        <title>Rhizobial factors required for stem nodule maturation and maintenance in Sesbania rostrata-Azorhizobium caulinodans ORS571 symbiosis.</title>
        <authorList>
            <person name="Suzuki S."/>
            <person name="Aono T."/>
            <person name="Lee KB."/>
            <person name="Suzuki T."/>
            <person name="Liu CT."/>
            <person name="Miwa H."/>
            <person name="Wakao S."/>
            <person name="Iki T."/>
            <person name="Oyaizu H."/>
        </authorList>
    </citation>
    <scope>NUCLEOTIDE SEQUENCE [LARGE SCALE GENOMIC DNA]</scope>
    <source>
        <strain evidence="10">ATCC 43989 / DSM 5975 / JCM 20966 / LMG 6465 / NBRC 14845 / NCIMB 13405 / ORS 571</strain>
    </source>
</reference>
<reference evidence="9 10" key="5">
    <citation type="journal article" date="2010" name="Appl. Environ. Microbiol.">
        <title>phrR-like gene praR of Azorhizobium caulinodans ORS571 is essential for symbiosis with Sesbania rostrata and is involved in expression of reb genes.</title>
        <authorList>
            <person name="Akiba N."/>
            <person name="Aono T."/>
            <person name="Toyazaki H."/>
            <person name="Sato S."/>
            <person name="Oyaizu H."/>
        </authorList>
    </citation>
    <scope>NUCLEOTIDE SEQUENCE [LARGE SCALE GENOMIC DNA]</scope>
    <source>
        <strain evidence="10">ATCC 43989 / DSM 5975 / JCM 20966 / LMG 6465 / NBRC 14845 / NCIMB 13405 / ORS 571</strain>
    </source>
</reference>
<dbReference type="Gene3D" id="3.30.540.10">
    <property type="entry name" value="Fructose-1,6-Bisphosphatase, subunit A, domain 1"/>
    <property type="match status" value="1"/>
</dbReference>
<dbReference type="NCBIfam" id="TIGR00330">
    <property type="entry name" value="glpX"/>
    <property type="match status" value="1"/>
</dbReference>
<evidence type="ECO:0000256" key="3">
    <source>
        <dbReference type="ARBA" id="ARBA00022723"/>
    </source>
</evidence>
<dbReference type="GO" id="GO:0006071">
    <property type="term" value="P:glycerol metabolic process"/>
    <property type="evidence" value="ECO:0007669"/>
    <property type="project" value="InterPro"/>
</dbReference>
<keyword evidence="10" id="KW-1185">Reference proteome</keyword>
<reference evidence="10" key="2">
    <citation type="submission" date="2007-04" db="EMBL/GenBank/DDBJ databases">
        <title>Complete genome sequence of the nitrogen-fixing bacterium Azorhizobium caulinodans ORS571.</title>
        <authorList>
            <person name="Lee K.B."/>
            <person name="Backer P.D."/>
            <person name="Aono T."/>
            <person name="Liu C.T."/>
            <person name="Suzuki S."/>
            <person name="Suzuki T."/>
            <person name="Kaneko T."/>
            <person name="Yamada M."/>
            <person name="Tabata S."/>
            <person name="Kupfer D.M."/>
            <person name="Najar F.Z."/>
            <person name="Wiley G.B."/>
            <person name="Roe B."/>
            <person name="Binnewies T."/>
            <person name="Ussery D."/>
            <person name="Vereecke D."/>
            <person name="Gevers D."/>
            <person name="Holsters M."/>
            <person name="Oyaizu H."/>
        </authorList>
    </citation>
    <scope>NUCLEOTIDE SEQUENCE [LARGE SCALE GENOMIC DNA]</scope>
    <source>
        <strain evidence="10">ATCC 43989 / DSM 5975 / JCM 20966 / LMG 6465 / NBRC 14845 / NCIMB 13405 / ORS 571</strain>
    </source>
</reference>
<dbReference type="HOGENOM" id="CLU_054938_0_0_5"/>
<evidence type="ECO:0000256" key="6">
    <source>
        <dbReference type="ARBA" id="ARBA00023277"/>
    </source>
</evidence>
<dbReference type="PIRSF" id="PIRSF004532">
    <property type="entry name" value="GlpX"/>
    <property type="match status" value="1"/>
</dbReference>
<reference evidence="9 10" key="3">
    <citation type="journal article" date="2008" name="BMC Genomics">
        <title>The genome of the versatile nitrogen fixer Azorhizobium caulinodans ORS571.</title>
        <authorList>
            <person name="Lee KB."/>
            <person name="Backer P.D."/>
            <person name="Aono T."/>
            <person name="Liu CT."/>
            <person name="Suzuki S."/>
            <person name="Suzuki T."/>
            <person name="Kaneko T."/>
            <person name="Yamada M."/>
            <person name="Tabata S."/>
            <person name="Kupfer D.M."/>
            <person name="Najar F.Z."/>
            <person name="Wiley G.B."/>
            <person name="Roe B."/>
            <person name="Binnewies T.T."/>
            <person name="Ussery D.W."/>
            <person name="D'Haeze W."/>
            <person name="Herder J.D."/>
            <person name="Gevers D."/>
            <person name="Vereecke D."/>
            <person name="Holsters M."/>
            <person name="Oyaizu H."/>
        </authorList>
    </citation>
    <scope>NUCLEOTIDE SEQUENCE [LARGE SCALE GENOMIC DNA]</scope>
    <source>
        <strain evidence="10">ATCC 43989 / DSM 5975 / JCM 20966 / LMG 6465 / NBRC 14845 / NCIMB 13405 / ORS 571</strain>
    </source>
</reference>
<gene>
    <name evidence="9" type="ordered locus">AZC_1849</name>
</gene>
<proteinExistence type="inferred from homology"/>
<feature type="binding site" evidence="8">
    <location>
        <position position="218"/>
    </location>
    <ligand>
        <name>substrate</name>
    </ligand>
</feature>
<keyword evidence="3" id="KW-0479">Metal-binding</keyword>
<dbReference type="Gene3D" id="3.40.190.90">
    <property type="match status" value="1"/>
</dbReference>